<gene>
    <name evidence="3" type="ORF">MEDL_56019</name>
</gene>
<evidence type="ECO:0000256" key="1">
    <source>
        <dbReference type="SAM" id="Coils"/>
    </source>
</evidence>
<evidence type="ECO:0000256" key="2">
    <source>
        <dbReference type="SAM" id="MobiDB-lite"/>
    </source>
</evidence>
<comment type="caution">
    <text evidence="3">The sequence shown here is derived from an EMBL/GenBank/DDBJ whole genome shotgun (WGS) entry which is preliminary data.</text>
</comment>
<sequence length="295" mass="34488">MKSQTTPQTPHRRPRVSSSGSETDTPLRKRQNIEKLENMANLTLKEVNLTDLYSLMLDMKTAQDEMKKNQEHFQITVQTQITALESKIDTKMDSVHRHIEKEINEVKLEMMQEKEKHDEQMRNLQSQVSRAETEVKKIPKKSSDEYKLIFKNIKQEDISDIEDLDSVKLFIDNIIKEIEVDTESINIEILNRNAYSDNSKSNGPQRRARSVISVYFPNDEDRKQVLKNKRKLKNIEKLSHIYIEVDKTRYERQTEANLRKIIKTVPTLRMRGGKIINVPNENNEHGSDPNETKAS</sequence>
<evidence type="ECO:0000313" key="4">
    <source>
        <dbReference type="Proteomes" id="UP000683360"/>
    </source>
</evidence>
<accession>A0A8S3UMI6</accession>
<dbReference type="AlphaFoldDB" id="A0A8S3UMI6"/>
<feature type="region of interest" description="Disordered" evidence="2">
    <location>
        <begin position="1"/>
        <end position="30"/>
    </location>
</feature>
<protein>
    <submittedName>
        <fullName evidence="3">Uncharacterized protein</fullName>
    </submittedName>
</protein>
<evidence type="ECO:0000313" key="3">
    <source>
        <dbReference type="EMBL" id="CAG2243907.1"/>
    </source>
</evidence>
<keyword evidence="1" id="KW-0175">Coiled coil</keyword>
<feature type="coiled-coil region" evidence="1">
    <location>
        <begin position="96"/>
        <end position="134"/>
    </location>
</feature>
<feature type="compositionally biased region" description="Basic and acidic residues" evidence="2">
    <location>
        <begin position="282"/>
        <end position="295"/>
    </location>
</feature>
<proteinExistence type="predicted"/>
<organism evidence="3 4">
    <name type="scientific">Mytilus edulis</name>
    <name type="common">Blue mussel</name>
    <dbReference type="NCBI Taxonomy" id="6550"/>
    <lineage>
        <taxon>Eukaryota</taxon>
        <taxon>Metazoa</taxon>
        <taxon>Spiralia</taxon>
        <taxon>Lophotrochozoa</taxon>
        <taxon>Mollusca</taxon>
        <taxon>Bivalvia</taxon>
        <taxon>Autobranchia</taxon>
        <taxon>Pteriomorphia</taxon>
        <taxon>Mytilida</taxon>
        <taxon>Mytiloidea</taxon>
        <taxon>Mytilidae</taxon>
        <taxon>Mytilinae</taxon>
        <taxon>Mytilus</taxon>
    </lineage>
</organism>
<dbReference type="OrthoDB" id="6107471at2759"/>
<reference evidence="3" key="1">
    <citation type="submission" date="2021-03" db="EMBL/GenBank/DDBJ databases">
        <authorList>
            <person name="Bekaert M."/>
        </authorList>
    </citation>
    <scope>NUCLEOTIDE SEQUENCE</scope>
</reference>
<dbReference type="EMBL" id="CAJPWZ010002719">
    <property type="protein sequence ID" value="CAG2243907.1"/>
    <property type="molecule type" value="Genomic_DNA"/>
</dbReference>
<feature type="region of interest" description="Disordered" evidence="2">
    <location>
        <begin position="276"/>
        <end position="295"/>
    </location>
</feature>
<keyword evidence="4" id="KW-1185">Reference proteome</keyword>
<dbReference type="Proteomes" id="UP000683360">
    <property type="component" value="Unassembled WGS sequence"/>
</dbReference>
<name>A0A8S3UMI6_MYTED</name>